<feature type="region of interest" description="Disordered" evidence="1">
    <location>
        <begin position="36"/>
        <end position="56"/>
    </location>
</feature>
<evidence type="ECO:0000313" key="2">
    <source>
        <dbReference type="EMBL" id="RDB29698.1"/>
    </source>
</evidence>
<dbReference type="Proteomes" id="UP000076154">
    <property type="component" value="Unassembled WGS sequence"/>
</dbReference>
<dbReference type="InParanoid" id="A0A369K721"/>
<evidence type="ECO:0000313" key="3">
    <source>
        <dbReference type="Proteomes" id="UP000076154"/>
    </source>
</evidence>
<protein>
    <submittedName>
        <fullName evidence="2">Uncharacterized protein</fullName>
    </submittedName>
</protein>
<reference evidence="2" key="1">
    <citation type="submission" date="2018-04" db="EMBL/GenBank/DDBJ databases">
        <title>Whole genome sequencing of Hypsizygus marmoreus.</title>
        <authorList>
            <person name="Choi I.-G."/>
            <person name="Min B."/>
            <person name="Kim J.-G."/>
            <person name="Kim S."/>
            <person name="Oh Y.-L."/>
            <person name="Kong W.-S."/>
            <person name="Park H."/>
            <person name="Jeong J."/>
            <person name="Song E.-S."/>
        </authorList>
    </citation>
    <scope>NUCLEOTIDE SEQUENCE [LARGE SCALE GENOMIC DNA]</scope>
    <source>
        <strain evidence="2">51987-8</strain>
    </source>
</reference>
<name>A0A369K721_HYPMA</name>
<dbReference type="AlphaFoldDB" id="A0A369K721"/>
<dbReference type="EMBL" id="LUEZ02000010">
    <property type="protein sequence ID" value="RDB29698.1"/>
    <property type="molecule type" value="Genomic_DNA"/>
</dbReference>
<accession>A0A369K721</accession>
<dbReference type="OrthoDB" id="3258400at2759"/>
<keyword evidence="3" id="KW-1185">Reference proteome</keyword>
<proteinExistence type="predicted"/>
<comment type="caution">
    <text evidence="2">The sequence shown here is derived from an EMBL/GenBank/DDBJ whole genome shotgun (WGS) entry which is preliminary data.</text>
</comment>
<organism evidence="2 3">
    <name type="scientific">Hypsizygus marmoreus</name>
    <name type="common">White beech mushroom</name>
    <name type="synonym">Agaricus marmoreus</name>
    <dbReference type="NCBI Taxonomy" id="39966"/>
    <lineage>
        <taxon>Eukaryota</taxon>
        <taxon>Fungi</taxon>
        <taxon>Dikarya</taxon>
        <taxon>Basidiomycota</taxon>
        <taxon>Agaricomycotina</taxon>
        <taxon>Agaricomycetes</taxon>
        <taxon>Agaricomycetidae</taxon>
        <taxon>Agaricales</taxon>
        <taxon>Tricholomatineae</taxon>
        <taxon>Lyophyllaceae</taxon>
        <taxon>Hypsizygus</taxon>
    </lineage>
</organism>
<sequence>MSLVPYKPSLSVYCSNSSMAFYNPIQENYIPQQELHYDYPSPTESNSPYTPSDVDSSQYATQRLTDMYRRNENQSSPWQLSTNSGAYAGATVLHDHIAESNPPMGVSQYSSDLPLHAPMPLPKQSSLLFSDHGNFSYPAIQNSPAPDQFRFTVGGHVSELAPQGIPEEQHPSLNPDFYSLKPNQPTFPTPSEMLGDVVETPWFNTDRCNVDETLPDQKSDTLRSARRRAMAKSIGFVPTDPCAAIPTPPHIEESSLIVSPSDSISSHEKKRHYLECLENYVIYLHQQLYLVGTQPVNMERASPNSRGMISRSIRTLLVHMENMNRKLNLQILTEEQRFMNLRQAVAVQDESFQEYHGHTMCDN</sequence>
<gene>
    <name evidence="2" type="ORF">Hypma_015460</name>
</gene>
<feature type="compositionally biased region" description="Polar residues" evidence="1">
    <location>
        <begin position="42"/>
        <end position="56"/>
    </location>
</feature>
<dbReference type="STRING" id="39966.A0A369K721"/>
<evidence type="ECO:0000256" key="1">
    <source>
        <dbReference type="SAM" id="MobiDB-lite"/>
    </source>
</evidence>